<protein>
    <submittedName>
        <fullName evidence="1">Uncharacterized protein</fullName>
    </submittedName>
</protein>
<dbReference type="RefSeq" id="WP_034243174.1">
    <property type="nucleotide sequence ID" value="NZ_BJYK01000005.1"/>
</dbReference>
<dbReference type="Proteomes" id="UP000321484">
    <property type="component" value="Unassembled WGS sequence"/>
</dbReference>
<name>A0A511YYK9_9CELL</name>
<comment type="caution">
    <text evidence="1">The sequence shown here is derived from an EMBL/GenBank/DDBJ whole genome shotgun (WGS) entry which is preliminary data.</text>
</comment>
<gene>
    <name evidence="1" type="ORF">AFE02nite_19500</name>
</gene>
<dbReference type="EMBL" id="BJYK01000005">
    <property type="protein sequence ID" value="GEN80216.1"/>
    <property type="molecule type" value="Genomic_DNA"/>
</dbReference>
<organism evidence="1 2">
    <name type="scientific">Actinotalea fermentans</name>
    <dbReference type="NCBI Taxonomy" id="43671"/>
    <lineage>
        <taxon>Bacteria</taxon>
        <taxon>Bacillati</taxon>
        <taxon>Actinomycetota</taxon>
        <taxon>Actinomycetes</taxon>
        <taxon>Micrococcales</taxon>
        <taxon>Cellulomonadaceae</taxon>
        <taxon>Actinotalea</taxon>
    </lineage>
</organism>
<sequence>MDEDERDRLLSELIERPEERERILRTAELSGPDRDELASLLQTASALWLSAWSAPRLEDDAVAAMLGLVPDRECRLDSPALSRARKRARLSVSDVAARLRERGWDFERSDVFRWETRTAIDVPPAVVQAIAEILVTPVDRLISPAISQSLPEPISVAREHPKFEQLVNRWAEARQVSRAVAAATLESRMLATVHRGERPDSEQLLRSLDALVASVEGADEE</sequence>
<proteinExistence type="predicted"/>
<reference evidence="1 2" key="1">
    <citation type="submission" date="2019-07" db="EMBL/GenBank/DDBJ databases">
        <title>Whole genome shotgun sequence of Actinotalea fermentans NBRC 105374.</title>
        <authorList>
            <person name="Hosoyama A."/>
            <person name="Uohara A."/>
            <person name="Ohji S."/>
            <person name="Ichikawa N."/>
        </authorList>
    </citation>
    <scope>NUCLEOTIDE SEQUENCE [LARGE SCALE GENOMIC DNA]</scope>
    <source>
        <strain evidence="1 2">NBRC 105374</strain>
    </source>
</reference>
<evidence type="ECO:0000313" key="1">
    <source>
        <dbReference type="EMBL" id="GEN80216.1"/>
    </source>
</evidence>
<keyword evidence="2" id="KW-1185">Reference proteome</keyword>
<dbReference type="OrthoDB" id="5061777at2"/>
<dbReference type="AlphaFoldDB" id="A0A511YYK9"/>
<accession>A0A511YYK9</accession>
<evidence type="ECO:0000313" key="2">
    <source>
        <dbReference type="Proteomes" id="UP000321484"/>
    </source>
</evidence>